<keyword evidence="4" id="KW-1185">Reference proteome</keyword>
<keyword evidence="1" id="KW-0812">Transmembrane</keyword>
<evidence type="ECO:0000313" key="4">
    <source>
        <dbReference type="Proteomes" id="UP001195483"/>
    </source>
</evidence>
<comment type="caution">
    <text evidence="3">The sequence shown here is derived from an EMBL/GenBank/DDBJ whole genome shotgun (WGS) entry which is preliminary data.</text>
</comment>
<proteinExistence type="predicted"/>
<reference evidence="3" key="3">
    <citation type="submission" date="2023-05" db="EMBL/GenBank/DDBJ databases">
        <authorList>
            <person name="Smith C.H."/>
        </authorList>
    </citation>
    <scope>NUCLEOTIDE SEQUENCE</scope>
    <source>
        <strain evidence="3">CHS0354</strain>
        <tissue evidence="3">Mantle</tissue>
    </source>
</reference>
<keyword evidence="2" id="KW-0732">Signal</keyword>
<sequence>MLKIDGWLFATFICHANVVICNNSSQDLATDISSSTSKTSITYTSNEISAKASPTVEYNETTTLRTTGVTTTTASTTIGTPMTTNLSLIEYTTTIGIGSIVVVAGVVLVAACYYRRTKARKGNRSSDKTNSRESVEITFNPNVRPSLEWDNPRSITVHSDANAVYATVQKMRPSQSKTLPTAYDIMISTMERVPDNRYNNKTELLDDTYDSTITYGKKTLDETYDHANFKTNYTTTDDIHDNTTCTHDNIYDLDAQQSTKEQANEYTHNNVHEEMNNRPFLPPIENVDDIYNNM</sequence>
<gene>
    <name evidence="3" type="ORF">CHS0354_030233</name>
</gene>
<keyword evidence="1" id="KW-1133">Transmembrane helix</keyword>
<evidence type="ECO:0000313" key="3">
    <source>
        <dbReference type="EMBL" id="KAK3578811.1"/>
    </source>
</evidence>
<evidence type="ECO:0000256" key="2">
    <source>
        <dbReference type="SAM" id="SignalP"/>
    </source>
</evidence>
<accession>A0AAE0RSK9</accession>
<feature type="transmembrane region" description="Helical" evidence="1">
    <location>
        <begin position="91"/>
        <end position="114"/>
    </location>
</feature>
<feature type="signal peptide" evidence="2">
    <location>
        <begin position="1"/>
        <end position="16"/>
    </location>
</feature>
<feature type="chain" id="PRO_5042184258" evidence="2">
    <location>
        <begin position="17"/>
        <end position="294"/>
    </location>
</feature>
<dbReference type="Proteomes" id="UP001195483">
    <property type="component" value="Unassembled WGS sequence"/>
</dbReference>
<protein>
    <submittedName>
        <fullName evidence="3">Uncharacterized protein</fullName>
    </submittedName>
</protein>
<evidence type="ECO:0000256" key="1">
    <source>
        <dbReference type="SAM" id="Phobius"/>
    </source>
</evidence>
<dbReference type="AlphaFoldDB" id="A0AAE0RSK9"/>
<reference evidence="3" key="2">
    <citation type="journal article" date="2021" name="Genome Biol. Evol.">
        <title>Developing a high-quality reference genome for a parasitic bivalve with doubly uniparental inheritance (Bivalvia: Unionida).</title>
        <authorList>
            <person name="Smith C.H."/>
        </authorList>
    </citation>
    <scope>NUCLEOTIDE SEQUENCE</scope>
    <source>
        <strain evidence="3">CHS0354</strain>
        <tissue evidence="3">Mantle</tissue>
    </source>
</reference>
<reference evidence="3" key="1">
    <citation type="journal article" date="2021" name="Genome Biol. Evol.">
        <title>A High-Quality Reference Genome for a Parasitic Bivalve with Doubly Uniparental Inheritance (Bivalvia: Unionida).</title>
        <authorList>
            <person name="Smith C.H."/>
        </authorList>
    </citation>
    <scope>NUCLEOTIDE SEQUENCE</scope>
    <source>
        <strain evidence="3">CHS0354</strain>
    </source>
</reference>
<keyword evidence="1" id="KW-0472">Membrane</keyword>
<organism evidence="3 4">
    <name type="scientific">Potamilus streckersoni</name>
    <dbReference type="NCBI Taxonomy" id="2493646"/>
    <lineage>
        <taxon>Eukaryota</taxon>
        <taxon>Metazoa</taxon>
        <taxon>Spiralia</taxon>
        <taxon>Lophotrochozoa</taxon>
        <taxon>Mollusca</taxon>
        <taxon>Bivalvia</taxon>
        <taxon>Autobranchia</taxon>
        <taxon>Heteroconchia</taxon>
        <taxon>Palaeoheterodonta</taxon>
        <taxon>Unionida</taxon>
        <taxon>Unionoidea</taxon>
        <taxon>Unionidae</taxon>
        <taxon>Ambleminae</taxon>
        <taxon>Lampsilini</taxon>
        <taxon>Potamilus</taxon>
    </lineage>
</organism>
<name>A0AAE0RSK9_9BIVA</name>
<dbReference type="EMBL" id="JAEAOA010001799">
    <property type="protein sequence ID" value="KAK3578811.1"/>
    <property type="molecule type" value="Genomic_DNA"/>
</dbReference>